<dbReference type="PROSITE" id="PS50110">
    <property type="entry name" value="RESPONSE_REGULATORY"/>
    <property type="match status" value="1"/>
</dbReference>
<evidence type="ECO:0000256" key="7">
    <source>
        <dbReference type="SAM" id="Coils"/>
    </source>
</evidence>
<gene>
    <name evidence="12" type="ORF">NX722_17710</name>
</gene>
<dbReference type="Gene3D" id="1.10.287.130">
    <property type="match status" value="1"/>
</dbReference>
<dbReference type="PRINTS" id="PR00344">
    <property type="entry name" value="BCTRLSENSOR"/>
</dbReference>
<evidence type="ECO:0000259" key="9">
    <source>
        <dbReference type="PROSITE" id="PS50110"/>
    </source>
</evidence>
<keyword evidence="4" id="KW-0808">Transferase</keyword>
<dbReference type="CDD" id="cd00082">
    <property type="entry name" value="HisKA"/>
    <property type="match status" value="1"/>
</dbReference>
<dbReference type="InterPro" id="IPR000014">
    <property type="entry name" value="PAS"/>
</dbReference>
<reference evidence="12 13" key="1">
    <citation type="submission" date="2022-10" db="EMBL/GenBank/DDBJ databases">
        <title>High-quality genome sequences of two octocoral-associated bacteria, Endozoicomonas euniceicola EF212 and Endozoicomonas gorgoniicola PS125.</title>
        <authorList>
            <person name="Chiou Y.-J."/>
            <person name="Chen Y.-H."/>
        </authorList>
    </citation>
    <scope>NUCLEOTIDE SEQUENCE [LARGE SCALE GENOMIC DNA]</scope>
    <source>
        <strain evidence="12 13">PS125</strain>
    </source>
</reference>
<dbReference type="PROSITE" id="PS50112">
    <property type="entry name" value="PAS"/>
    <property type="match status" value="1"/>
</dbReference>
<dbReference type="InterPro" id="IPR036890">
    <property type="entry name" value="HATPase_C_sf"/>
</dbReference>
<dbReference type="CDD" id="cd00130">
    <property type="entry name" value="PAS"/>
    <property type="match status" value="1"/>
</dbReference>
<evidence type="ECO:0000256" key="1">
    <source>
        <dbReference type="ARBA" id="ARBA00000085"/>
    </source>
</evidence>
<dbReference type="SMART" id="SM00091">
    <property type="entry name" value="PAS"/>
    <property type="match status" value="1"/>
</dbReference>
<dbReference type="PANTHER" id="PTHR43047:SF72">
    <property type="entry name" value="OSMOSENSING HISTIDINE PROTEIN KINASE SLN1"/>
    <property type="match status" value="1"/>
</dbReference>
<dbReference type="InterPro" id="IPR005467">
    <property type="entry name" value="His_kinase_dom"/>
</dbReference>
<dbReference type="PANTHER" id="PTHR43047">
    <property type="entry name" value="TWO-COMPONENT HISTIDINE PROTEIN KINASE"/>
    <property type="match status" value="1"/>
</dbReference>
<dbReference type="PROSITE" id="PS50113">
    <property type="entry name" value="PAC"/>
    <property type="match status" value="1"/>
</dbReference>
<evidence type="ECO:0000256" key="5">
    <source>
        <dbReference type="ARBA" id="ARBA00022777"/>
    </source>
</evidence>
<organism evidence="12 13">
    <name type="scientific">Endozoicomonas gorgoniicola</name>
    <dbReference type="NCBI Taxonomy" id="1234144"/>
    <lineage>
        <taxon>Bacteria</taxon>
        <taxon>Pseudomonadati</taxon>
        <taxon>Pseudomonadota</taxon>
        <taxon>Gammaproteobacteria</taxon>
        <taxon>Oceanospirillales</taxon>
        <taxon>Endozoicomonadaceae</taxon>
        <taxon>Endozoicomonas</taxon>
    </lineage>
</organism>
<feature type="domain" description="PAS" evidence="10">
    <location>
        <begin position="153"/>
        <end position="227"/>
    </location>
</feature>
<accession>A0ABT3MYI6</accession>
<proteinExistence type="predicted"/>
<dbReference type="InterPro" id="IPR036097">
    <property type="entry name" value="HisK_dim/P_sf"/>
</dbReference>
<comment type="catalytic activity">
    <reaction evidence="1">
        <text>ATP + protein L-histidine = ADP + protein N-phospho-L-histidine.</text>
        <dbReference type="EC" id="2.7.13.3"/>
    </reaction>
</comment>
<keyword evidence="13" id="KW-1185">Reference proteome</keyword>
<protein>
    <recommendedName>
        <fullName evidence="2">histidine kinase</fullName>
        <ecNumber evidence="2">2.7.13.3</ecNumber>
    </recommendedName>
</protein>
<dbReference type="InterPro" id="IPR004358">
    <property type="entry name" value="Sig_transdc_His_kin-like_C"/>
</dbReference>
<evidence type="ECO:0000313" key="13">
    <source>
        <dbReference type="Proteomes" id="UP001209854"/>
    </source>
</evidence>
<comment type="caution">
    <text evidence="12">The sequence shown here is derived from an EMBL/GenBank/DDBJ whole genome shotgun (WGS) entry which is preliminary data.</text>
</comment>
<dbReference type="Gene3D" id="3.30.565.10">
    <property type="entry name" value="Histidine kinase-like ATPase, C-terminal domain"/>
    <property type="match status" value="1"/>
</dbReference>
<feature type="domain" description="Histidine kinase" evidence="8">
    <location>
        <begin position="309"/>
        <end position="529"/>
    </location>
</feature>
<dbReference type="SUPFAM" id="SSF52172">
    <property type="entry name" value="CheY-like"/>
    <property type="match status" value="1"/>
</dbReference>
<dbReference type="PROSITE" id="PS50109">
    <property type="entry name" value="HIS_KIN"/>
    <property type="match status" value="1"/>
</dbReference>
<dbReference type="Gene3D" id="3.40.50.2300">
    <property type="match status" value="1"/>
</dbReference>
<feature type="domain" description="Response regulatory" evidence="9">
    <location>
        <begin position="21"/>
        <end position="137"/>
    </location>
</feature>
<feature type="coiled-coil region" evidence="7">
    <location>
        <begin position="270"/>
        <end position="300"/>
    </location>
</feature>
<evidence type="ECO:0000259" key="10">
    <source>
        <dbReference type="PROSITE" id="PS50112"/>
    </source>
</evidence>
<dbReference type="Pfam" id="PF00989">
    <property type="entry name" value="PAS"/>
    <property type="match status" value="1"/>
</dbReference>
<dbReference type="SMART" id="SM00448">
    <property type="entry name" value="REC"/>
    <property type="match status" value="1"/>
</dbReference>
<evidence type="ECO:0000256" key="4">
    <source>
        <dbReference type="ARBA" id="ARBA00022679"/>
    </source>
</evidence>
<sequence length="529" mass="59086">MSWFKMYLAEHSTESPEDAERILLVDDNPTNLQVLLQTLNGRGYKLLIAKNGESALRIAHKAKPALVLLDIMMPGMDGYEVCRQLKEDPATSKITVIFLSALDDTKDKVRGLETGAVDFISKPFQAEEVIARVETQLKIHRLEQALSARNRQLEADKANILESMNEGIFGLDSRGHITFANAAAASMLGWSIDNLIGQGLISMMLGEAGNGAHSQHLAPIQVALNKGVSKAVEDTLFWHKDGTAFPVYYSCTPILEDDRLTGAVVTFRDITERKRNQEALQKALDELDQQKEKLTHVSRLSTMGEMAAGFAHEVNQPLTAISNYAQVAKRMMNRLEHQDDPMYESIYEAMDKINTQARRAGEIIARIRSFVKKPDHVLSSVDPHKLLSDTVKLAEVDARNNHMEIHMDVPTDLPAVKVDPVQIQQVALNLIRNGMEAMCDSEHRHIGVWVKAERFEERFVKVSVIDRGYGLADDAEEKLFTPFYTTKPDGMGIGLSVCHSIIQSHSGRMSFQRHPEGGTIFEFTMPVVD</sequence>
<dbReference type="InterPro" id="IPR035965">
    <property type="entry name" value="PAS-like_dom_sf"/>
</dbReference>
<dbReference type="Gene3D" id="3.30.450.20">
    <property type="entry name" value="PAS domain"/>
    <property type="match status" value="1"/>
</dbReference>
<dbReference type="RefSeq" id="WP_262564178.1">
    <property type="nucleotide sequence ID" value="NZ_JAPFCC010000001.1"/>
</dbReference>
<dbReference type="InterPro" id="IPR013767">
    <property type="entry name" value="PAS_fold"/>
</dbReference>
<evidence type="ECO:0000256" key="6">
    <source>
        <dbReference type="PROSITE-ProRule" id="PRU00169"/>
    </source>
</evidence>
<dbReference type="InterPro" id="IPR003594">
    <property type="entry name" value="HATPase_dom"/>
</dbReference>
<keyword evidence="7" id="KW-0175">Coiled coil</keyword>
<evidence type="ECO:0000256" key="2">
    <source>
        <dbReference type="ARBA" id="ARBA00012438"/>
    </source>
</evidence>
<dbReference type="Pfam" id="PF02518">
    <property type="entry name" value="HATPase_c"/>
    <property type="match status" value="1"/>
</dbReference>
<evidence type="ECO:0000256" key="3">
    <source>
        <dbReference type="ARBA" id="ARBA00022553"/>
    </source>
</evidence>
<dbReference type="SUPFAM" id="SSF47384">
    <property type="entry name" value="Homodimeric domain of signal transducing histidine kinase"/>
    <property type="match status" value="1"/>
</dbReference>
<dbReference type="SUPFAM" id="SSF55785">
    <property type="entry name" value="PYP-like sensor domain (PAS domain)"/>
    <property type="match status" value="1"/>
</dbReference>
<evidence type="ECO:0000259" key="11">
    <source>
        <dbReference type="PROSITE" id="PS50113"/>
    </source>
</evidence>
<dbReference type="SUPFAM" id="SSF55874">
    <property type="entry name" value="ATPase domain of HSP90 chaperone/DNA topoisomerase II/histidine kinase"/>
    <property type="match status" value="1"/>
</dbReference>
<dbReference type="InterPro" id="IPR003661">
    <property type="entry name" value="HisK_dim/P_dom"/>
</dbReference>
<dbReference type="CDD" id="cd19920">
    <property type="entry name" value="REC_PA4781-like"/>
    <property type="match status" value="1"/>
</dbReference>
<evidence type="ECO:0000313" key="12">
    <source>
        <dbReference type="EMBL" id="MCW7554424.1"/>
    </source>
</evidence>
<dbReference type="Proteomes" id="UP001209854">
    <property type="component" value="Unassembled WGS sequence"/>
</dbReference>
<dbReference type="Pfam" id="PF00512">
    <property type="entry name" value="HisKA"/>
    <property type="match status" value="1"/>
</dbReference>
<dbReference type="NCBIfam" id="TIGR00229">
    <property type="entry name" value="sensory_box"/>
    <property type="match status" value="1"/>
</dbReference>
<feature type="modified residue" description="4-aspartylphosphate" evidence="6">
    <location>
        <position position="70"/>
    </location>
</feature>
<dbReference type="SMART" id="SM00387">
    <property type="entry name" value="HATPase_c"/>
    <property type="match status" value="1"/>
</dbReference>
<dbReference type="InterPro" id="IPR000700">
    <property type="entry name" value="PAS-assoc_C"/>
</dbReference>
<keyword evidence="5" id="KW-0418">Kinase</keyword>
<dbReference type="SMART" id="SM00388">
    <property type="entry name" value="HisKA"/>
    <property type="match status" value="1"/>
</dbReference>
<evidence type="ECO:0000259" key="8">
    <source>
        <dbReference type="PROSITE" id="PS50109"/>
    </source>
</evidence>
<dbReference type="InterPro" id="IPR001610">
    <property type="entry name" value="PAC"/>
</dbReference>
<dbReference type="EMBL" id="JAPFCC010000001">
    <property type="protein sequence ID" value="MCW7554424.1"/>
    <property type="molecule type" value="Genomic_DNA"/>
</dbReference>
<dbReference type="EC" id="2.7.13.3" evidence="2"/>
<dbReference type="InterPro" id="IPR001789">
    <property type="entry name" value="Sig_transdc_resp-reg_receiver"/>
</dbReference>
<feature type="domain" description="PAC" evidence="11">
    <location>
        <begin position="230"/>
        <end position="282"/>
    </location>
</feature>
<keyword evidence="3 6" id="KW-0597">Phosphoprotein</keyword>
<dbReference type="Pfam" id="PF00072">
    <property type="entry name" value="Response_reg"/>
    <property type="match status" value="1"/>
</dbReference>
<dbReference type="SMART" id="SM00086">
    <property type="entry name" value="PAC"/>
    <property type="match status" value="1"/>
</dbReference>
<dbReference type="InterPro" id="IPR011006">
    <property type="entry name" value="CheY-like_superfamily"/>
</dbReference>
<name>A0ABT3MYI6_9GAMM</name>